<evidence type="ECO:0000256" key="1">
    <source>
        <dbReference type="ARBA" id="ARBA00004191"/>
    </source>
</evidence>
<dbReference type="EMBL" id="KB469309">
    <property type="protein sequence ID" value="EPQ51865.1"/>
    <property type="molecule type" value="Genomic_DNA"/>
</dbReference>
<dbReference type="Pfam" id="PF01185">
    <property type="entry name" value="Hydrophobin"/>
    <property type="match status" value="1"/>
</dbReference>
<dbReference type="RefSeq" id="XP_007869595.1">
    <property type="nucleotide sequence ID" value="XM_007871404.1"/>
</dbReference>
<comment type="similarity">
    <text evidence="2 6">Belongs to the fungal hydrophobin family.</text>
</comment>
<organism evidence="7 8">
    <name type="scientific">Gloeophyllum trabeum (strain ATCC 11539 / FP-39264 / Madison 617)</name>
    <name type="common">Brown rot fungus</name>
    <dbReference type="NCBI Taxonomy" id="670483"/>
    <lineage>
        <taxon>Eukaryota</taxon>
        <taxon>Fungi</taxon>
        <taxon>Dikarya</taxon>
        <taxon>Basidiomycota</taxon>
        <taxon>Agaricomycotina</taxon>
        <taxon>Agaricomycetes</taxon>
        <taxon>Gloeophyllales</taxon>
        <taxon>Gloeophyllaceae</taxon>
        <taxon>Gloeophyllum</taxon>
    </lineage>
</organism>
<dbReference type="STRING" id="670483.S7RCB5"/>
<dbReference type="SMART" id="SM00075">
    <property type="entry name" value="HYDRO"/>
    <property type="match status" value="1"/>
</dbReference>
<evidence type="ECO:0000256" key="3">
    <source>
        <dbReference type="ARBA" id="ARBA00022512"/>
    </source>
</evidence>
<feature type="signal peptide" evidence="6">
    <location>
        <begin position="1"/>
        <end position="22"/>
    </location>
</feature>
<dbReference type="GeneID" id="19306563"/>
<dbReference type="OrthoDB" id="4225815at2759"/>
<evidence type="ECO:0000313" key="8">
    <source>
        <dbReference type="Proteomes" id="UP000030669"/>
    </source>
</evidence>
<sequence>MRSTLLFTILAVALPSILSVSALPPNAERLRRGLTPLKPKKRFSPTAGAKRSAASSTPTTCANVCCQTLSTAASSSSSLLLSLLGIVVHDLSTPVGLTCQSMQAGASCAHVSLCCQDNTYGGIIAIGCTAV</sequence>
<evidence type="ECO:0000256" key="5">
    <source>
        <dbReference type="ARBA" id="ARBA00023157"/>
    </source>
</evidence>
<comment type="subcellular location">
    <subcellularLocation>
        <location evidence="1 6">Secreted</location>
        <location evidence="1 6">Cell wall</location>
    </subcellularLocation>
</comment>
<feature type="chain" id="PRO_5013985530" description="Hydrophobin" evidence="6">
    <location>
        <begin position="23"/>
        <end position="131"/>
    </location>
</feature>
<dbReference type="Proteomes" id="UP000030669">
    <property type="component" value="Unassembled WGS sequence"/>
</dbReference>
<dbReference type="eggNOG" id="ENOG502R377">
    <property type="taxonomic scope" value="Eukaryota"/>
</dbReference>
<protein>
    <recommendedName>
        <fullName evidence="6">Hydrophobin</fullName>
    </recommendedName>
</protein>
<dbReference type="HOGENOM" id="CLU_105134_1_0_1"/>
<dbReference type="GO" id="GO:0005199">
    <property type="term" value="F:structural constituent of cell wall"/>
    <property type="evidence" value="ECO:0007669"/>
    <property type="project" value="InterPro"/>
</dbReference>
<name>S7RCB5_GLOTA</name>
<keyword evidence="6" id="KW-0732">Signal</keyword>
<dbReference type="GO" id="GO:0009277">
    <property type="term" value="C:fungal-type cell wall"/>
    <property type="evidence" value="ECO:0007669"/>
    <property type="project" value="InterPro"/>
</dbReference>
<keyword evidence="8" id="KW-1185">Reference proteome</keyword>
<evidence type="ECO:0000256" key="2">
    <source>
        <dbReference type="ARBA" id="ARBA00010446"/>
    </source>
</evidence>
<keyword evidence="5 6" id="KW-1015">Disulfide bond</keyword>
<evidence type="ECO:0000256" key="6">
    <source>
        <dbReference type="RuleBase" id="RU365009"/>
    </source>
</evidence>
<keyword evidence="3 6" id="KW-0134">Cell wall</keyword>
<reference evidence="7 8" key="1">
    <citation type="journal article" date="2012" name="Science">
        <title>The Paleozoic origin of enzymatic lignin decomposition reconstructed from 31 fungal genomes.</title>
        <authorList>
            <person name="Floudas D."/>
            <person name="Binder M."/>
            <person name="Riley R."/>
            <person name="Barry K."/>
            <person name="Blanchette R.A."/>
            <person name="Henrissat B."/>
            <person name="Martinez A.T."/>
            <person name="Otillar R."/>
            <person name="Spatafora J.W."/>
            <person name="Yadav J.S."/>
            <person name="Aerts A."/>
            <person name="Benoit I."/>
            <person name="Boyd A."/>
            <person name="Carlson A."/>
            <person name="Copeland A."/>
            <person name="Coutinho P.M."/>
            <person name="de Vries R.P."/>
            <person name="Ferreira P."/>
            <person name="Findley K."/>
            <person name="Foster B."/>
            <person name="Gaskell J."/>
            <person name="Glotzer D."/>
            <person name="Gorecki P."/>
            <person name="Heitman J."/>
            <person name="Hesse C."/>
            <person name="Hori C."/>
            <person name="Igarashi K."/>
            <person name="Jurgens J.A."/>
            <person name="Kallen N."/>
            <person name="Kersten P."/>
            <person name="Kohler A."/>
            <person name="Kuees U."/>
            <person name="Kumar T.K.A."/>
            <person name="Kuo A."/>
            <person name="LaButti K."/>
            <person name="Larrondo L.F."/>
            <person name="Lindquist E."/>
            <person name="Ling A."/>
            <person name="Lombard V."/>
            <person name="Lucas S."/>
            <person name="Lundell T."/>
            <person name="Martin R."/>
            <person name="McLaughlin D.J."/>
            <person name="Morgenstern I."/>
            <person name="Morin E."/>
            <person name="Murat C."/>
            <person name="Nagy L.G."/>
            <person name="Nolan M."/>
            <person name="Ohm R.A."/>
            <person name="Patyshakuliyeva A."/>
            <person name="Rokas A."/>
            <person name="Ruiz-Duenas F.J."/>
            <person name="Sabat G."/>
            <person name="Salamov A."/>
            <person name="Samejima M."/>
            <person name="Schmutz J."/>
            <person name="Slot J.C."/>
            <person name="St John F."/>
            <person name="Stenlid J."/>
            <person name="Sun H."/>
            <person name="Sun S."/>
            <person name="Syed K."/>
            <person name="Tsang A."/>
            <person name="Wiebenga A."/>
            <person name="Young D."/>
            <person name="Pisabarro A."/>
            <person name="Eastwood D.C."/>
            <person name="Martin F."/>
            <person name="Cullen D."/>
            <person name="Grigoriev I.V."/>
            <person name="Hibbett D.S."/>
        </authorList>
    </citation>
    <scope>NUCLEOTIDE SEQUENCE [LARGE SCALE GENOMIC DNA]</scope>
    <source>
        <strain evidence="7 8">ATCC 11539</strain>
    </source>
</reference>
<dbReference type="InterPro" id="IPR001338">
    <property type="entry name" value="Class_I_Hydrophobin"/>
</dbReference>
<dbReference type="AlphaFoldDB" id="S7RCB5"/>
<dbReference type="CDD" id="cd23507">
    <property type="entry name" value="hydrophobin_I"/>
    <property type="match status" value="1"/>
</dbReference>
<keyword evidence="4 6" id="KW-0964">Secreted</keyword>
<gene>
    <name evidence="7" type="ORF">GLOTRDRAFT_48330</name>
</gene>
<accession>S7RCB5</accession>
<evidence type="ECO:0000256" key="4">
    <source>
        <dbReference type="ARBA" id="ARBA00022525"/>
    </source>
</evidence>
<proteinExistence type="inferred from homology"/>
<evidence type="ECO:0000313" key="7">
    <source>
        <dbReference type="EMBL" id="EPQ51865.1"/>
    </source>
</evidence>
<dbReference type="KEGG" id="gtr:GLOTRDRAFT_48330"/>